<proteinExistence type="predicted"/>
<dbReference type="Pfam" id="PF07734">
    <property type="entry name" value="FBA_1"/>
    <property type="match status" value="1"/>
</dbReference>
<feature type="domain" description="F-box associated beta-propeller type 1" evidence="2">
    <location>
        <begin position="127"/>
        <end position="291"/>
    </location>
</feature>
<dbReference type="PANTHER" id="PTHR31672">
    <property type="entry name" value="BNACNNG10540D PROTEIN"/>
    <property type="match status" value="1"/>
</dbReference>
<dbReference type="InterPro" id="IPR001810">
    <property type="entry name" value="F-box_dom"/>
</dbReference>
<dbReference type="InterPro" id="IPR006527">
    <property type="entry name" value="F-box-assoc_dom_typ1"/>
</dbReference>
<keyword evidence="4" id="KW-1185">Reference proteome</keyword>
<reference evidence="3 4" key="1">
    <citation type="journal article" date="2023" name="Plants (Basel)">
        <title>Bridging the Gap: Combining Genomics and Transcriptomics Approaches to Understand Stylosanthes scabra, an Orphan Legume from the Brazilian Caatinga.</title>
        <authorList>
            <person name="Ferreira-Neto J.R.C."/>
            <person name="da Silva M.D."/>
            <person name="Binneck E."/>
            <person name="de Melo N.F."/>
            <person name="da Silva R.H."/>
            <person name="de Melo A.L.T.M."/>
            <person name="Pandolfi V."/>
            <person name="Bustamante F.O."/>
            <person name="Brasileiro-Vidal A.C."/>
            <person name="Benko-Iseppon A.M."/>
        </authorList>
    </citation>
    <scope>NUCLEOTIDE SEQUENCE [LARGE SCALE GENOMIC DNA]</scope>
    <source>
        <tissue evidence="3">Leaves</tissue>
    </source>
</reference>
<protein>
    <recommendedName>
        <fullName evidence="5">F-box domain-containing protein</fullName>
    </recommendedName>
</protein>
<dbReference type="InterPro" id="IPR017451">
    <property type="entry name" value="F-box-assoc_interact_dom"/>
</dbReference>
<sequence>MSDIPPKKLILPYLPDEMCLEIFKHCDGKTIENVRATSRFWKQTLNSLDFVSEVSDAWKSKGCSFIAHFRFSNKLNSSLDWVMNIDTIHGEANKIQVPIPSPGSGWYRIIGLENGIICFRFSSAGDSSYLLAWNPVAGSTKLIPDPPEHHCTKCSYFYTFAYFPHSVHYGIVHLHKKKLHHQAWRLTMYSSAEQNWVVNVTCPDYVRTLDPNYVSLDGVIYWMKWRDSDEDSSVTIIVSFSMLTQKFGQIIMPAEVRANYHGLLVRGDKLCVGAVQYDFETYSCNIWEINSLGEAPTRKKMFTYDGYGHPYLPALFLDSDVIQVLEKYYHQHEVPYIKHGIFHITKWNPLQKTIYSLKWMEFDNFVRLRSLSPFYESAFPVGG</sequence>
<dbReference type="CDD" id="cd09917">
    <property type="entry name" value="F-box_SF"/>
    <property type="match status" value="1"/>
</dbReference>
<evidence type="ECO:0000259" key="1">
    <source>
        <dbReference type="Pfam" id="PF00646"/>
    </source>
</evidence>
<dbReference type="PANTHER" id="PTHR31672:SF13">
    <property type="entry name" value="F-BOX PROTEIN CPR30-LIKE"/>
    <property type="match status" value="1"/>
</dbReference>
<dbReference type="InterPro" id="IPR036047">
    <property type="entry name" value="F-box-like_dom_sf"/>
</dbReference>
<dbReference type="NCBIfam" id="TIGR01640">
    <property type="entry name" value="F_box_assoc_1"/>
    <property type="match status" value="1"/>
</dbReference>
<dbReference type="Proteomes" id="UP001341840">
    <property type="component" value="Unassembled WGS sequence"/>
</dbReference>
<name>A0ABU6SIH4_9FABA</name>
<dbReference type="EMBL" id="JASCZI010060796">
    <property type="protein sequence ID" value="MED6136062.1"/>
    <property type="molecule type" value="Genomic_DNA"/>
</dbReference>
<evidence type="ECO:0000313" key="4">
    <source>
        <dbReference type="Proteomes" id="UP001341840"/>
    </source>
</evidence>
<gene>
    <name evidence="3" type="ORF">PIB30_052480</name>
</gene>
<dbReference type="SUPFAM" id="SSF81383">
    <property type="entry name" value="F-box domain"/>
    <property type="match status" value="1"/>
</dbReference>
<evidence type="ECO:0000259" key="2">
    <source>
        <dbReference type="Pfam" id="PF07734"/>
    </source>
</evidence>
<evidence type="ECO:0000313" key="3">
    <source>
        <dbReference type="EMBL" id="MED6136062.1"/>
    </source>
</evidence>
<dbReference type="Pfam" id="PF00646">
    <property type="entry name" value="F-box"/>
    <property type="match status" value="1"/>
</dbReference>
<evidence type="ECO:0008006" key="5">
    <source>
        <dbReference type="Google" id="ProtNLM"/>
    </source>
</evidence>
<organism evidence="3 4">
    <name type="scientific">Stylosanthes scabra</name>
    <dbReference type="NCBI Taxonomy" id="79078"/>
    <lineage>
        <taxon>Eukaryota</taxon>
        <taxon>Viridiplantae</taxon>
        <taxon>Streptophyta</taxon>
        <taxon>Embryophyta</taxon>
        <taxon>Tracheophyta</taxon>
        <taxon>Spermatophyta</taxon>
        <taxon>Magnoliopsida</taxon>
        <taxon>eudicotyledons</taxon>
        <taxon>Gunneridae</taxon>
        <taxon>Pentapetalae</taxon>
        <taxon>rosids</taxon>
        <taxon>fabids</taxon>
        <taxon>Fabales</taxon>
        <taxon>Fabaceae</taxon>
        <taxon>Papilionoideae</taxon>
        <taxon>50 kb inversion clade</taxon>
        <taxon>dalbergioids sensu lato</taxon>
        <taxon>Dalbergieae</taxon>
        <taxon>Pterocarpus clade</taxon>
        <taxon>Stylosanthes</taxon>
    </lineage>
</organism>
<dbReference type="InterPro" id="IPR050796">
    <property type="entry name" value="SCF_F-box_component"/>
</dbReference>
<accession>A0ABU6SIH4</accession>
<feature type="domain" description="F-box" evidence="1">
    <location>
        <begin position="14"/>
        <end position="50"/>
    </location>
</feature>
<comment type="caution">
    <text evidence="3">The sequence shown here is derived from an EMBL/GenBank/DDBJ whole genome shotgun (WGS) entry which is preliminary data.</text>
</comment>